<dbReference type="AlphaFoldDB" id="A0A160DRL0"/>
<dbReference type="PATRIC" id="fig|1300342.3.peg.750"/>
<keyword evidence="3" id="KW-1185">Reference proteome</keyword>
<protein>
    <submittedName>
        <fullName evidence="2">Uncharacterized protein</fullName>
    </submittedName>
</protein>
<dbReference type="STRING" id="1300342.I596_763"/>
<feature type="chain" id="PRO_5007813119" evidence="1">
    <location>
        <begin position="27"/>
        <end position="488"/>
    </location>
</feature>
<dbReference type="EMBL" id="CP015249">
    <property type="protein sequence ID" value="ANB16799.1"/>
    <property type="molecule type" value="Genomic_DNA"/>
</dbReference>
<dbReference type="KEGG" id="dko:I596_763"/>
<gene>
    <name evidence="2" type="ORF">I596_763</name>
</gene>
<dbReference type="OrthoDB" id="5763254at2"/>
<proteinExistence type="predicted"/>
<name>A0A160DRL0_9GAMM</name>
<evidence type="ECO:0000313" key="3">
    <source>
        <dbReference type="Proteomes" id="UP000076830"/>
    </source>
</evidence>
<keyword evidence="1" id="KW-0732">Signal</keyword>
<dbReference type="Proteomes" id="UP000076830">
    <property type="component" value="Chromosome"/>
</dbReference>
<sequence>MKKNSLTTAVIAGIAGVAGFASLANAVDLNPDGLGQVLLYPYYTVEKGQQTYLSVVNTTSTGKAVKVRFLEGYNSREVLDFNLWLSRYDVWTATIFALDDVFDDQGDGAAILTRDKSCTSPMFSEGDGTVGGAPYTKFRSFAYAGDGGPQTITRTREGHFEIIEMATLTGPTNSAITHNNGNTPGGCGTVRNLNAANADMSAPSGGLFGGGAVANVAQGTYFSFNADALEGWRAAPLFTGTDNLRPALDDAIDASGDSATAFVALGTSISTSVYAANRAIDAVSATLTANAIYNEYVVSPAIGANSDWVVTFPTKRFYVDPLMVVAPAVAPVQPFVQRFTAPGVSCVEVGISIYDREEVTTTAGSSGWSPPPPGAPPSSLCRETNVISFLDVTTAPTASGVLGSKLVTNIRPTVGAEGWVKLNLNPGSEPHALRASLNGNVYHGLPVTGFWANNLVNENVSDGVMSNYSGVYRHRASRSCTAGESTCS</sequence>
<organism evidence="2 3">
    <name type="scientific">Dokdonella koreensis DS-123</name>
    <dbReference type="NCBI Taxonomy" id="1300342"/>
    <lineage>
        <taxon>Bacteria</taxon>
        <taxon>Pseudomonadati</taxon>
        <taxon>Pseudomonadota</taxon>
        <taxon>Gammaproteobacteria</taxon>
        <taxon>Lysobacterales</taxon>
        <taxon>Rhodanobacteraceae</taxon>
        <taxon>Dokdonella</taxon>
    </lineage>
</organism>
<reference evidence="2 3" key="1">
    <citation type="submission" date="2016-04" db="EMBL/GenBank/DDBJ databases">
        <title>Complete genome sequence of Dokdonella koreensis DS-123T.</title>
        <authorList>
            <person name="Kim J.F."/>
            <person name="Lee H."/>
            <person name="Kwak M.-J."/>
        </authorList>
    </citation>
    <scope>NUCLEOTIDE SEQUENCE [LARGE SCALE GENOMIC DNA]</scope>
    <source>
        <strain evidence="2 3">DS-123</strain>
    </source>
</reference>
<evidence type="ECO:0000313" key="2">
    <source>
        <dbReference type="EMBL" id="ANB16799.1"/>
    </source>
</evidence>
<dbReference type="RefSeq" id="WP_067644292.1">
    <property type="nucleotide sequence ID" value="NZ_CP015249.1"/>
</dbReference>
<accession>A0A160DRL0</accession>
<feature type="signal peptide" evidence="1">
    <location>
        <begin position="1"/>
        <end position="26"/>
    </location>
</feature>
<evidence type="ECO:0000256" key="1">
    <source>
        <dbReference type="SAM" id="SignalP"/>
    </source>
</evidence>